<protein>
    <submittedName>
        <fullName evidence="1">Retrovirus-related Pol polyprotein from transposon TNT 1-94</fullName>
    </submittedName>
</protein>
<evidence type="ECO:0000313" key="1">
    <source>
        <dbReference type="EMBL" id="KAA3472912.1"/>
    </source>
</evidence>
<proteinExistence type="predicted"/>
<evidence type="ECO:0000313" key="2">
    <source>
        <dbReference type="Proteomes" id="UP000325315"/>
    </source>
</evidence>
<sequence>MKDGLLSMLKEVSLSQCEFFLEGYLKGTKGELFYNSKDNTIKVSTHATSLKESYMDNFKPRSKVVLEELLGVVEQSPSSILEKLVTRPTNNQWHRGICHSGRVSKKPDFFIYDGSIYNTKTNHKNDNQLTYEEAM</sequence>
<organism evidence="1 2">
    <name type="scientific">Gossypium australe</name>
    <dbReference type="NCBI Taxonomy" id="47621"/>
    <lineage>
        <taxon>Eukaryota</taxon>
        <taxon>Viridiplantae</taxon>
        <taxon>Streptophyta</taxon>
        <taxon>Embryophyta</taxon>
        <taxon>Tracheophyta</taxon>
        <taxon>Spermatophyta</taxon>
        <taxon>Magnoliopsida</taxon>
        <taxon>eudicotyledons</taxon>
        <taxon>Gunneridae</taxon>
        <taxon>Pentapetalae</taxon>
        <taxon>rosids</taxon>
        <taxon>malvids</taxon>
        <taxon>Malvales</taxon>
        <taxon>Malvaceae</taxon>
        <taxon>Malvoideae</taxon>
        <taxon>Gossypium</taxon>
    </lineage>
</organism>
<name>A0A5B6VVF8_9ROSI</name>
<dbReference type="Proteomes" id="UP000325315">
    <property type="component" value="Unassembled WGS sequence"/>
</dbReference>
<gene>
    <name evidence="1" type="ORF">EPI10_023335</name>
</gene>
<dbReference type="EMBL" id="SMMG02000005">
    <property type="protein sequence ID" value="KAA3472912.1"/>
    <property type="molecule type" value="Genomic_DNA"/>
</dbReference>
<dbReference type="AlphaFoldDB" id="A0A5B6VVF8"/>
<reference evidence="2" key="1">
    <citation type="journal article" date="2019" name="Plant Biotechnol. J.">
        <title>Genome sequencing of the Australian wild diploid species Gossypium australe highlights disease resistance and delayed gland morphogenesis.</title>
        <authorList>
            <person name="Cai Y."/>
            <person name="Cai X."/>
            <person name="Wang Q."/>
            <person name="Wang P."/>
            <person name="Zhang Y."/>
            <person name="Cai C."/>
            <person name="Xu Y."/>
            <person name="Wang K."/>
            <person name="Zhou Z."/>
            <person name="Wang C."/>
            <person name="Geng S."/>
            <person name="Li B."/>
            <person name="Dong Q."/>
            <person name="Hou Y."/>
            <person name="Wang H."/>
            <person name="Ai P."/>
            <person name="Liu Z."/>
            <person name="Yi F."/>
            <person name="Sun M."/>
            <person name="An G."/>
            <person name="Cheng J."/>
            <person name="Zhang Y."/>
            <person name="Shi Q."/>
            <person name="Xie Y."/>
            <person name="Shi X."/>
            <person name="Chang Y."/>
            <person name="Huang F."/>
            <person name="Chen Y."/>
            <person name="Hong S."/>
            <person name="Mi L."/>
            <person name="Sun Q."/>
            <person name="Zhang L."/>
            <person name="Zhou B."/>
            <person name="Peng R."/>
            <person name="Zhang X."/>
            <person name="Liu F."/>
        </authorList>
    </citation>
    <scope>NUCLEOTIDE SEQUENCE [LARGE SCALE GENOMIC DNA]</scope>
    <source>
        <strain evidence="2">cv. PA1801</strain>
    </source>
</reference>
<keyword evidence="2" id="KW-1185">Reference proteome</keyword>
<accession>A0A5B6VVF8</accession>
<dbReference type="OrthoDB" id="1739418at2759"/>
<comment type="caution">
    <text evidence="1">The sequence shown here is derived from an EMBL/GenBank/DDBJ whole genome shotgun (WGS) entry which is preliminary data.</text>
</comment>